<reference evidence="2 3" key="1">
    <citation type="submission" date="2015-09" db="EMBL/GenBank/DDBJ databases">
        <title>Draft Genome Sequence of Bradyrhizobium manausense Strain BR 3351T, a Novel Symbiotic Nitrogen-Fixing Alphaproteobacterium Isolated from Brazilian Amazon Rain Forest.</title>
        <authorList>
            <person name="De Araujo J.L."/>
            <person name="Zilli J.E."/>
        </authorList>
    </citation>
    <scope>NUCLEOTIDE SEQUENCE [LARGE SCALE GENOMIC DNA]</scope>
    <source>
        <strain evidence="2 3">BR3351</strain>
    </source>
</reference>
<dbReference type="STRING" id="989370.AOQ71_37295"/>
<evidence type="ECO:0000313" key="2">
    <source>
        <dbReference type="EMBL" id="KRQ00695.1"/>
    </source>
</evidence>
<keyword evidence="1" id="KW-0812">Transmembrane</keyword>
<evidence type="ECO:0000313" key="3">
    <source>
        <dbReference type="Proteomes" id="UP000051936"/>
    </source>
</evidence>
<keyword evidence="3" id="KW-1185">Reference proteome</keyword>
<name>A0A0R3CSJ8_9BRAD</name>
<dbReference type="RefSeq" id="WP_057757989.1">
    <property type="nucleotide sequence ID" value="NZ_LJYG01000112.1"/>
</dbReference>
<gene>
    <name evidence="2" type="ORF">AOQ71_37295</name>
</gene>
<dbReference type="AlphaFoldDB" id="A0A0R3CSJ8"/>
<evidence type="ECO:0000256" key="1">
    <source>
        <dbReference type="SAM" id="Phobius"/>
    </source>
</evidence>
<feature type="transmembrane region" description="Helical" evidence="1">
    <location>
        <begin position="180"/>
        <end position="199"/>
    </location>
</feature>
<feature type="transmembrane region" description="Helical" evidence="1">
    <location>
        <begin position="26"/>
        <end position="47"/>
    </location>
</feature>
<keyword evidence="1" id="KW-0472">Membrane</keyword>
<dbReference type="EMBL" id="LJYG01000112">
    <property type="protein sequence ID" value="KRQ00695.1"/>
    <property type="molecule type" value="Genomic_DNA"/>
</dbReference>
<keyword evidence="1" id="KW-1133">Transmembrane helix</keyword>
<feature type="transmembrane region" description="Helical" evidence="1">
    <location>
        <begin position="59"/>
        <end position="85"/>
    </location>
</feature>
<comment type="caution">
    <text evidence="2">The sequence shown here is derived from an EMBL/GenBank/DDBJ whole genome shotgun (WGS) entry which is preliminary data.</text>
</comment>
<sequence length="325" mass="34224">MMVFGLIALIAGAASALMFASIVSGALISLVLFYLAPLPLMVAAIGWGPLYASFGGIAAAVGLGAIFGLPYCIAFAVTIALPAWWLGHLVLLGRHVAGVTPAVDVAAPAEPEIEWYPVGRILLWIAGFAVLTTLAALLTLGTDADTITATLHRGLMRILRATDPQATGEADQFIDALVRIAPAAAAIVSMMTLTLNLWLSAKVTATSGRLRRPWPDLKTAELPAMTLAVLCIALAFCFTGGLLAIVAQITTAALMMAYALTGFAVLHTLTLALKSRTFWLGSTYAVVVVFGWPVIAMVILGLADAVFGFRERFLRNRQPPPLPIS</sequence>
<proteinExistence type="predicted"/>
<dbReference type="InterPro" id="IPR018710">
    <property type="entry name" value="DUF2232"/>
</dbReference>
<feature type="transmembrane region" description="Helical" evidence="1">
    <location>
        <begin position="284"/>
        <end position="307"/>
    </location>
</feature>
<organism evidence="2 3">
    <name type="scientific">Bradyrhizobium manausense</name>
    <dbReference type="NCBI Taxonomy" id="989370"/>
    <lineage>
        <taxon>Bacteria</taxon>
        <taxon>Pseudomonadati</taxon>
        <taxon>Pseudomonadota</taxon>
        <taxon>Alphaproteobacteria</taxon>
        <taxon>Hyphomicrobiales</taxon>
        <taxon>Nitrobacteraceae</taxon>
        <taxon>Bradyrhizobium</taxon>
    </lineage>
</organism>
<feature type="transmembrane region" description="Helical" evidence="1">
    <location>
        <begin position="253"/>
        <end position="272"/>
    </location>
</feature>
<dbReference type="Proteomes" id="UP000051936">
    <property type="component" value="Unassembled WGS sequence"/>
</dbReference>
<feature type="transmembrane region" description="Helical" evidence="1">
    <location>
        <begin position="121"/>
        <end position="140"/>
    </location>
</feature>
<dbReference type="Pfam" id="PF09991">
    <property type="entry name" value="DUF2232"/>
    <property type="match status" value="1"/>
</dbReference>
<accession>A0A0R3CSJ8</accession>
<evidence type="ECO:0008006" key="4">
    <source>
        <dbReference type="Google" id="ProtNLM"/>
    </source>
</evidence>
<feature type="transmembrane region" description="Helical" evidence="1">
    <location>
        <begin position="222"/>
        <end position="246"/>
    </location>
</feature>
<dbReference type="OrthoDB" id="7335270at2"/>
<protein>
    <recommendedName>
        <fullName evidence="4">DUF2232 domain-containing protein</fullName>
    </recommendedName>
</protein>